<dbReference type="Proteomes" id="UP001108240">
    <property type="component" value="Unplaced"/>
</dbReference>
<accession>A0A9J7X745</accession>
<proteinExistence type="predicted"/>
<name>A0A9J7X745_CYPCA</name>
<dbReference type="PANTHER" id="PTHR36542:SF6">
    <property type="entry name" value="GIG2-LIKE PROTEIN DREP"/>
    <property type="match status" value="1"/>
</dbReference>
<protein>
    <submittedName>
        <fullName evidence="1">Grass carp reovirus (GCRV)-induced gene 2p</fullName>
    </submittedName>
</protein>
<evidence type="ECO:0000313" key="2">
    <source>
        <dbReference type="Proteomes" id="UP001108240"/>
    </source>
</evidence>
<dbReference type="PANTHER" id="PTHR36542">
    <property type="entry name" value="GIG2-LIKE PROTEIN DRED-RELATED"/>
    <property type="match status" value="1"/>
</dbReference>
<organism evidence="1 2">
    <name type="scientific">Cyprinus carpio carpio</name>
    <dbReference type="NCBI Taxonomy" id="630221"/>
    <lineage>
        <taxon>Eukaryota</taxon>
        <taxon>Metazoa</taxon>
        <taxon>Chordata</taxon>
        <taxon>Craniata</taxon>
        <taxon>Vertebrata</taxon>
        <taxon>Euteleostomi</taxon>
        <taxon>Actinopterygii</taxon>
        <taxon>Neopterygii</taxon>
        <taxon>Teleostei</taxon>
        <taxon>Ostariophysi</taxon>
        <taxon>Cypriniformes</taxon>
        <taxon>Cyprinidae</taxon>
        <taxon>Cyprininae</taxon>
        <taxon>Cyprinus</taxon>
    </lineage>
</organism>
<dbReference type="GO" id="GO:0005737">
    <property type="term" value="C:cytoplasm"/>
    <property type="evidence" value="ECO:0007669"/>
    <property type="project" value="TreeGrafter"/>
</dbReference>
<keyword evidence="2" id="KW-1185">Reference proteome</keyword>
<dbReference type="OMA" id="NICILMA"/>
<dbReference type="FunFam" id="3.90.175.10:FF:000003">
    <property type="entry name" value="Grass carp reovirus (GCRV)-induced gene 2p"/>
    <property type="match status" value="1"/>
</dbReference>
<dbReference type="SUPFAM" id="SSF56399">
    <property type="entry name" value="ADP-ribosylation"/>
    <property type="match status" value="1"/>
</dbReference>
<evidence type="ECO:0000313" key="1">
    <source>
        <dbReference type="Ensembl" id="ENSCCRP00000103169.1"/>
    </source>
</evidence>
<dbReference type="Ensembl" id="ENSCCRT00000118317.1">
    <property type="protein sequence ID" value="ENSCCRP00000103169.1"/>
    <property type="gene ID" value="ENSCCRG00000053510.1"/>
</dbReference>
<dbReference type="GeneTree" id="ENSGT00940000163496"/>
<reference evidence="1" key="1">
    <citation type="submission" date="2025-08" db="UniProtKB">
        <authorList>
            <consortium name="Ensembl"/>
        </authorList>
    </citation>
    <scope>IDENTIFICATION</scope>
</reference>
<sequence length="309" mass="34784">MHLILALKASGGHADAVALAQSRREREVAFPYKQHLACLGHFQISSTRQEDVFKKKLKVKGWLSKYKQKRKFRRGVSCHFLFTCEEYFKEIPGKRMASIPFYGWEAFYDEDRHLQADQAPKSGRLYTMYHGTSVQKARLIITTGFRQSPGGMLGPGVYVSRDQKKAERYPLQSLPTDRVVLKLSIDCGKVKRIDKDNHPLQKSWHSQGYDTAWVPPNCGMKAVPSGLEEDCVYDPKRIEVTDIALAPNTTILNELKQLVAQNKKGPSNSNTSGACTVCKLKLGLAHTVQPCWGCGETICALLTKHKCTR</sequence>
<dbReference type="AlphaFoldDB" id="A0A9J7X745"/>
<dbReference type="Gene3D" id="3.90.175.10">
    <property type="entry name" value="Diphtheria Toxin, domain 1"/>
    <property type="match status" value="1"/>
</dbReference>
<reference evidence="1" key="2">
    <citation type="submission" date="2025-09" db="UniProtKB">
        <authorList>
            <consortium name="Ensembl"/>
        </authorList>
    </citation>
    <scope>IDENTIFICATION</scope>
</reference>